<protein>
    <submittedName>
        <fullName evidence="7">Lymphokine-activated killer T-cell-originated protein kinase</fullName>
    </submittedName>
</protein>
<evidence type="ECO:0000313" key="8">
    <source>
        <dbReference type="Proteomes" id="UP000198287"/>
    </source>
</evidence>
<keyword evidence="4" id="KW-0067">ATP-binding</keyword>
<dbReference type="GO" id="GO:0005524">
    <property type="term" value="F:ATP binding"/>
    <property type="evidence" value="ECO:0007669"/>
    <property type="project" value="UniProtKB-KW"/>
</dbReference>
<sequence>MSQDEKETGSQLSQGSSSGDSQNEFLTPKQFRHKKVNFLRNTDMTKSPSFMVPASPTMKRLGYGTGVGVYLMERSPRASGEVRSPWAIKKISKLRKDTKLFERRLEFEAEILRNLTHPNIIGYRAFGNPTTDVTFLAMEKASKSLFDLIEDRVEELTPDGVSPFPALKIFRVAVDVAQALHYLHEEKKLIHGDLKSGNVLVFGDFDAVKLCDFGVARKIKDDGLVDGLYVGTEIWNPMEVVLANRGQKKYPVTAKVDIYPYALTLHEMISLKIPHFNTAEEDYGESMGDNDNSQSESSYDEHAFDEALGRQLGKRPTLPDFAFDESYNTILGVFYVCSNENPQDRPTAEEILSMLSENETNIGKD</sequence>
<gene>
    <name evidence="7" type="ORF">Fcan01_03388</name>
</gene>
<keyword evidence="3 7" id="KW-0418">Kinase</keyword>
<name>A0A226F6N3_FOLCA</name>
<evidence type="ECO:0000256" key="4">
    <source>
        <dbReference type="ARBA" id="ARBA00022840"/>
    </source>
</evidence>
<evidence type="ECO:0000256" key="1">
    <source>
        <dbReference type="ARBA" id="ARBA00022679"/>
    </source>
</evidence>
<evidence type="ECO:0000256" key="2">
    <source>
        <dbReference type="ARBA" id="ARBA00022741"/>
    </source>
</evidence>
<dbReference type="Proteomes" id="UP000198287">
    <property type="component" value="Unassembled WGS sequence"/>
</dbReference>
<keyword evidence="2" id="KW-0547">Nucleotide-binding</keyword>
<proteinExistence type="predicted"/>
<dbReference type="SUPFAM" id="SSF56112">
    <property type="entry name" value="Protein kinase-like (PK-like)"/>
    <property type="match status" value="1"/>
</dbReference>
<dbReference type="PANTHER" id="PTHR43289">
    <property type="entry name" value="MITOGEN-ACTIVATED PROTEIN KINASE KINASE KINASE 20-RELATED"/>
    <property type="match status" value="1"/>
</dbReference>
<dbReference type="OMA" id="FENCKLC"/>
<reference evidence="7 8" key="1">
    <citation type="submission" date="2015-12" db="EMBL/GenBank/DDBJ databases">
        <title>The genome of Folsomia candida.</title>
        <authorList>
            <person name="Faddeeva A."/>
            <person name="Derks M.F."/>
            <person name="Anvar Y."/>
            <person name="Smit S."/>
            <person name="Van Straalen N."/>
            <person name="Roelofs D."/>
        </authorList>
    </citation>
    <scope>NUCLEOTIDE SEQUENCE [LARGE SCALE GENOMIC DNA]</scope>
    <source>
        <strain evidence="7 8">VU population</strain>
        <tissue evidence="7">Whole body</tissue>
    </source>
</reference>
<dbReference type="STRING" id="158441.A0A226F6N3"/>
<dbReference type="InterPro" id="IPR011009">
    <property type="entry name" value="Kinase-like_dom_sf"/>
</dbReference>
<organism evidence="7 8">
    <name type="scientific">Folsomia candida</name>
    <name type="common">Springtail</name>
    <dbReference type="NCBI Taxonomy" id="158441"/>
    <lineage>
        <taxon>Eukaryota</taxon>
        <taxon>Metazoa</taxon>
        <taxon>Ecdysozoa</taxon>
        <taxon>Arthropoda</taxon>
        <taxon>Hexapoda</taxon>
        <taxon>Collembola</taxon>
        <taxon>Entomobryomorpha</taxon>
        <taxon>Isotomoidea</taxon>
        <taxon>Isotomidae</taxon>
        <taxon>Proisotominae</taxon>
        <taxon>Folsomia</taxon>
    </lineage>
</organism>
<evidence type="ECO:0000256" key="3">
    <source>
        <dbReference type="ARBA" id="ARBA00022777"/>
    </source>
</evidence>
<dbReference type="SMART" id="SM00220">
    <property type="entry name" value="S_TKc"/>
    <property type="match status" value="1"/>
</dbReference>
<dbReference type="InterPro" id="IPR000719">
    <property type="entry name" value="Prot_kinase_dom"/>
</dbReference>
<dbReference type="Pfam" id="PF00069">
    <property type="entry name" value="Pkinase"/>
    <property type="match status" value="1"/>
</dbReference>
<dbReference type="PROSITE" id="PS50011">
    <property type="entry name" value="PROTEIN_KINASE_DOM"/>
    <property type="match status" value="1"/>
</dbReference>
<keyword evidence="1" id="KW-0808">Transferase</keyword>
<evidence type="ECO:0000313" key="7">
    <source>
        <dbReference type="EMBL" id="OXA65114.1"/>
    </source>
</evidence>
<feature type="domain" description="Protein kinase" evidence="6">
    <location>
        <begin position="55"/>
        <end position="362"/>
    </location>
</feature>
<accession>A0A226F6N3</accession>
<dbReference type="GO" id="GO:0004674">
    <property type="term" value="F:protein serine/threonine kinase activity"/>
    <property type="evidence" value="ECO:0007669"/>
    <property type="project" value="TreeGrafter"/>
</dbReference>
<dbReference type="Gene3D" id="1.10.510.10">
    <property type="entry name" value="Transferase(Phosphotransferase) domain 1"/>
    <property type="match status" value="1"/>
</dbReference>
<feature type="compositionally biased region" description="Low complexity" evidence="5">
    <location>
        <begin position="9"/>
        <end position="22"/>
    </location>
</feature>
<dbReference type="PROSITE" id="PS00108">
    <property type="entry name" value="PROTEIN_KINASE_ST"/>
    <property type="match status" value="1"/>
</dbReference>
<dbReference type="OrthoDB" id="4062651at2759"/>
<dbReference type="InterPro" id="IPR008271">
    <property type="entry name" value="Ser/Thr_kinase_AS"/>
</dbReference>
<dbReference type="Gene3D" id="3.30.200.20">
    <property type="entry name" value="Phosphorylase Kinase, domain 1"/>
    <property type="match status" value="1"/>
</dbReference>
<evidence type="ECO:0000256" key="5">
    <source>
        <dbReference type="SAM" id="MobiDB-lite"/>
    </source>
</evidence>
<dbReference type="AlphaFoldDB" id="A0A226F6N3"/>
<keyword evidence="8" id="KW-1185">Reference proteome</keyword>
<dbReference type="EMBL" id="LNIX01000001">
    <property type="protein sequence ID" value="OXA65114.1"/>
    <property type="molecule type" value="Genomic_DNA"/>
</dbReference>
<feature type="region of interest" description="Disordered" evidence="5">
    <location>
        <begin position="282"/>
        <end position="302"/>
    </location>
</feature>
<dbReference type="PANTHER" id="PTHR43289:SF14">
    <property type="entry name" value="LYMPHOKINE-ACTIVATED KILLER T-CELL-ORIGINATED PROTEIN KINASE"/>
    <property type="match status" value="1"/>
</dbReference>
<feature type="region of interest" description="Disordered" evidence="5">
    <location>
        <begin position="1"/>
        <end position="26"/>
    </location>
</feature>
<evidence type="ECO:0000259" key="6">
    <source>
        <dbReference type="PROSITE" id="PS50011"/>
    </source>
</evidence>
<comment type="caution">
    <text evidence="7">The sequence shown here is derived from an EMBL/GenBank/DDBJ whole genome shotgun (WGS) entry which is preliminary data.</text>
</comment>